<dbReference type="AlphaFoldDB" id="A0A0F5J6N8"/>
<dbReference type="PATRIC" id="fig|927665.4.peg.3054"/>
<evidence type="ECO:0000313" key="1">
    <source>
        <dbReference type="EMBL" id="KKB53433.1"/>
    </source>
</evidence>
<dbReference type="RefSeq" id="WP_154670876.1">
    <property type="nucleotide sequence ID" value="NZ_KQ033913.1"/>
</dbReference>
<gene>
    <name evidence="1" type="ORF">HMPREF1535_02974</name>
</gene>
<reference evidence="1 2" key="1">
    <citation type="submission" date="2013-04" db="EMBL/GenBank/DDBJ databases">
        <title>The Genome Sequence of Parabacteroides goldsteinii DSM 19448.</title>
        <authorList>
            <consortium name="The Broad Institute Genomics Platform"/>
            <person name="Earl A."/>
            <person name="Ward D."/>
            <person name="Feldgarden M."/>
            <person name="Gevers D."/>
            <person name="Martens E."/>
            <person name="Sakamoto M."/>
            <person name="Benno Y."/>
            <person name="Song Y."/>
            <person name="Liu C."/>
            <person name="Lee J."/>
            <person name="Bolanos M."/>
            <person name="Vaisanen M.L."/>
            <person name="Finegold S.M."/>
            <person name="Walker B."/>
            <person name="Young S."/>
            <person name="Zeng Q."/>
            <person name="Gargeya S."/>
            <person name="Fitzgerald M."/>
            <person name="Haas B."/>
            <person name="Abouelleil A."/>
            <person name="Allen A.W."/>
            <person name="Alvarado L."/>
            <person name="Arachchi H.M."/>
            <person name="Berlin A.M."/>
            <person name="Chapman S.B."/>
            <person name="Gainer-Dewar J."/>
            <person name="Goldberg J."/>
            <person name="Griggs A."/>
            <person name="Gujja S."/>
            <person name="Hansen M."/>
            <person name="Howarth C."/>
            <person name="Imamovic A."/>
            <person name="Ireland A."/>
            <person name="Larimer J."/>
            <person name="McCowan C."/>
            <person name="Murphy C."/>
            <person name="Pearson M."/>
            <person name="Poon T.W."/>
            <person name="Priest M."/>
            <person name="Roberts A."/>
            <person name="Saif S."/>
            <person name="Shea T."/>
            <person name="Sisk P."/>
            <person name="Sykes S."/>
            <person name="Wortman J."/>
            <person name="Nusbaum C."/>
            <person name="Birren B."/>
        </authorList>
    </citation>
    <scope>NUCLEOTIDE SEQUENCE [LARGE SCALE GENOMIC DNA]</scope>
    <source>
        <strain evidence="1 2">DSM 19448</strain>
    </source>
</reference>
<dbReference type="HOGENOM" id="CLU_3046222_0_0_10"/>
<accession>A0A0F5J6N8</accession>
<dbReference type="Proteomes" id="UP000033047">
    <property type="component" value="Unassembled WGS sequence"/>
</dbReference>
<dbReference type="STRING" id="927665.HMPREF1535_02974"/>
<organism evidence="1 2">
    <name type="scientific">Parabacteroides goldsteinii DSM 19448 = WAL 12034</name>
    <dbReference type="NCBI Taxonomy" id="927665"/>
    <lineage>
        <taxon>Bacteria</taxon>
        <taxon>Pseudomonadati</taxon>
        <taxon>Bacteroidota</taxon>
        <taxon>Bacteroidia</taxon>
        <taxon>Bacteroidales</taxon>
        <taxon>Tannerellaceae</taxon>
        <taxon>Parabacteroides</taxon>
    </lineage>
</organism>
<protein>
    <submittedName>
        <fullName evidence="1">Uncharacterized protein</fullName>
    </submittedName>
</protein>
<name>A0A0F5J6N8_9BACT</name>
<proteinExistence type="predicted"/>
<dbReference type="EMBL" id="AQHV01000014">
    <property type="protein sequence ID" value="KKB53433.1"/>
    <property type="molecule type" value="Genomic_DNA"/>
</dbReference>
<sequence>MRNEFFHVESVQTPLGDMDSQKEIAATEKFPIIWKSIDPYTDKFRWDRFLKVIH</sequence>
<comment type="caution">
    <text evidence="1">The sequence shown here is derived from an EMBL/GenBank/DDBJ whole genome shotgun (WGS) entry which is preliminary data.</text>
</comment>
<evidence type="ECO:0000313" key="2">
    <source>
        <dbReference type="Proteomes" id="UP000033047"/>
    </source>
</evidence>